<proteinExistence type="predicted"/>
<evidence type="ECO:0000256" key="6">
    <source>
        <dbReference type="ARBA" id="ARBA00022692"/>
    </source>
</evidence>
<dbReference type="CDD" id="cd00082">
    <property type="entry name" value="HisKA"/>
    <property type="match status" value="1"/>
</dbReference>
<dbReference type="InterPro" id="IPR004358">
    <property type="entry name" value="Sig_transdc_His_kin-like_C"/>
</dbReference>
<reference evidence="16" key="1">
    <citation type="submission" date="2022-06" db="EMBL/GenBank/DDBJ databases">
        <title>Alkalimarinus sp. nov., isolated from gut of a Alitta virens.</title>
        <authorList>
            <person name="Yang A.I."/>
            <person name="Shin N.-R."/>
        </authorList>
    </citation>
    <scope>NUCLEOTIDE SEQUENCE</scope>
    <source>
        <strain evidence="16">A2M4</strain>
    </source>
</reference>
<feature type="transmembrane region" description="Helical" evidence="13">
    <location>
        <begin position="185"/>
        <end position="208"/>
    </location>
</feature>
<evidence type="ECO:0000256" key="13">
    <source>
        <dbReference type="SAM" id="Phobius"/>
    </source>
</evidence>
<comment type="catalytic activity">
    <reaction evidence="1">
        <text>ATP + protein L-histidine = ADP + protein N-phospho-L-histidine.</text>
        <dbReference type="EC" id="2.7.13.3"/>
    </reaction>
</comment>
<keyword evidence="11" id="KW-0902">Two-component regulatory system</keyword>
<dbReference type="PANTHER" id="PTHR45436">
    <property type="entry name" value="SENSOR HISTIDINE KINASE YKOH"/>
    <property type="match status" value="1"/>
</dbReference>
<name>A0ABY6N0B3_9ALTE</name>
<dbReference type="Gene3D" id="3.30.565.10">
    <property type="entry name" value="Histidine kinase-like ATPase, C-terminal domain"/>
    <property type="match status" value="1"/>
</dbReference>
<dbReference type="PRINTS" id="PR00344">
    <property type="entry name" value="BCTRLSENSOR"/>
</dbReference>
<protein>
    <recommendedName>
        <fullName evidence="3">histidine kinase</fullName>
        <ecNumber evidence="3">2.7.13.3</ecNumber>
    </recommendedName>
</protein>
<dbReference type="GO" id="GO:0005524">
    <property type="term" value="F:ATP binding"/>
    <property type="evidence" value="ECO:0007669"/>
    <property type="project" value="UniProtKB-KW"/>
</dbReference>
<keyword evidence="12 13" id="KW-0472">Membrane</keyword>
<organism evidence="16 17">
    <name type="scientific">Alkalimarinus alittae</name>
    <dbReference type="NCBI Taxonomy" id="2961619"/>
    <lineage>
        <taxon>Bacteria</taxon>
        <taxon>Pseudomonadati</taxon>
        <taxon>Pseudomonadota</taxon>
        <taxon>Gammaproteobacteria</taxon>
        <taxon>Alteromonadales</taxon>
        <taxon>Alteromonadaceae</taxon>
        <taxon>Alkalimarinus</taxon>
    </lineage>
</organism>
<dbReference type="SUPFAM" id="SSF55874">
    <property type="entry name" value="ATPase domain of HSP90 chaperone/DNA topoisomerase II/histidine kinase"/>
    <property type="match status" value="1"/>
</dbReference>
<dbReference type="RefSeq" id="WP_265046951.1">
    <property type="nucleotide sequence ID" value="NZ_CP100390.1"/>
</dbReference>
<sequence>MNNTNIIDHVIQRLVPKSIQGRLLIASLMSLPIFCGFLGLSLDRAFTNSLRTGEQAQLTLQAYALIAAAELEGGQLWLPEQLTETRLNQPSSGLFAAIYAKGKQHSVWRSNSALNDQLLTHWTSRGEQYGEALFGTINQANNTFFFLQYNVFWEDSSGTQHPFQFVIFESTQYIEEQIAAYRKNLWSWLSAIALAITLLQLLIMRWGLRPIREVSNDLKKIQSGRPSILEGSYPTELSELTDSINTLISNEAEQRNRYKNTLSDLAHSLKTPLSIMQGSLQSTEKIDQQELEQQIYRIDQIISHQLKRSVNAPSNPFSEAIPIEESCESVVSALKKVYREKPVEVKISIPPKLKFRGDKGDLLEIVGNLLDNAFKYGRGNVQVSGKPLSSNKIMITISDNGPGVDSEQYTQLLKRGERADTSQPGQGIGLSVVADIVSSYRGSIALARSPLGGLAVIVQI</sequence>
<evidence type="ECO:0000256" key="12">
    <source>
        <dbReference type="ARBA" id="ARBA00023136"/>
    </source>
</evidence>
<evidence type="ECO:0000313" key="16">
    <source>
        <dbReference type="EMBL" id="UZE95462.1"/>
    </source>
</evidence>
<evidence type="ECO:0000256" key="7">
    <source>
        <dbReference type="ARBA" id="ARBA00022741"/>
    </source>
</evidence>
<dbReference type="EMBL" id="CP100390">
    <property type="protein sequence ID" value="UZE95462.1"/>
    <property type="molecule type" value="Genomic_DNA"/>
</dbReference>
<evidence type="ECO:0000313" key="17">
    <source>
        <dbReference type="Proteomes" id="UP001163739"/>
    </source>
</evidence>
<keyword evidence="6 13" id="KW-0812">Transmembrane</keyword>
<dbReference type="SUPFAM" id="SSF47384">
    <property type="entry name" value="Homodimeric domain of signal transducing histidine kinase"/>
    <property type="match status" value="1"/>
</dbReference>
<evidence type="ECO:0000256" key="1">
    <source>
        <dbReference type="ARBA" id="ARBA00000085"/>
    </source>
</evidence>
<keyword evidence="5" id="KW-0808">Transferase</keyword>
<dbReference type="InterPro" id="IPR005467">
    <property type="entry name" value="His_kinase_dom"/>
</dbReference>
<dbReference type="InterPro" id="IPR003661">
    <property type="entry name" value="HisK_dim/P_dom"/>
</dbReference>
<dbReference type="Gene3D" id="1.10.287.130">
    <property type="match status" value="1"/>
</dbReference>
<evidence type="ECO:0000256" key="4">
    <source>
        <dbReference type="ARBA" id="ARBA00022553"/>
    </source>
</evidence>
<dbReference type="PROSITE" id="PS50109">
    <property type="entry name" value="HIS_KIN"/>
    <property type="match status" value="1"/>
</dbReference>
<dbReference type="SMART" id="SM00387">
    <property type="entry name" value="HATPase_c"/>
    <property type="match status" value="1"/>
</dbReference>
<keyword evidence="4" id="KW-0597">Phosphoprotein</keyword>
<dbReference type="InterPro" id="IPR003594">
    <property type="entry name" value="HATPase_dom"/>
</dbReference>
<evidence type="ECO:0000256" key="8">
    <source>
        <dbReference type="ARBA" id="ARBA00022777"/>
    </source>
</evidence>
<dbReference type="PANTHER" id="PTHR45436:SF4">
    <property type="entry name" value="SENSOR PROTEIN PHOQ"/>
    <property type="match status" value="1"/>
</dbReference>
<evidence type="ECO:0000259" key="14">
    <source>
        <dbReference type="PROSITE" id="PS50109"/>
    </source>
</evidence>
<accession>A0ABY6N0B3</accession>
<keyword evidence="10 13" id="KW-1133">Transmembrane helix</keyword>
<dbReference type="InterPro" id="IPR036097">
    <property type="entry name" value="HisK_dim/P_sf"/>
</dbReference>
<gene>
    <name evidence="16" type="ORF">NKI27_15510</name>
</gene>
<dbReference type="Proteomes" id="UP001163739">
    <property type="component" value="Chromosome"/>
</dbReference>
<evidence type="ECO:0000259" key="15">
    <source>
        <dbReference type="PROSITE" id="PS50885"/>
    </source>
</evidence>
<dbReference type="InterPro" id="IPR050428">
    <property type="entry name" value="TCS_sensor_his_kinase"/>
</dbReference>
<keyword evidence="7" id="KW-0547">Nucleotide-binding</keyword>
<evidence type="ECO:0000256" key="10">
    <source>
        <dbReference type="ARBA" id="ARBA00022989"/>
    </source>
</evidence>
<feature type="domain" description="Histidine kinase" evidence="14">
    <location>
        <begin position="264"/>
        <end position="460"/>
    </location>
</feature>
<feature type="domain" description="HAMP" evidence="15">
    <location>
        <begin position="205"/>
        <end position="256"/>
    </location>
</feature>
<dbReference type="Pfam" id="PF02518">
    <property type="entry name" value="HATPase_c"/>
    <property type="match status" value="1"/>
</dbReference>
<evidence type="ECO:0000256" key="11">
    <source>
        <dbReference type="ARBA" id="ARBA00023012"/>
    </source>
</evidence>
<dbReference type="InterPro" id="IPR003660">
    <property type="entry name" value="HAMP_dom"/>
</dbReference>
<dbReference type="PROSITE" id="PS50885">
    <property type="entry name" value="HAMP"/>
    <property type="match status" value="1"/>
</dbReference>
<keyword evidence="17" id="KW-1185">Reference proteome</keyword>
<evidence type="ECO:0000256" key="2">
    <source>
        <dbReference type="ARBA" id="ARBA00004370"/>
    </source>
</evidence>
<feature type="transmembrane region" description="Helical" evidence="13">
    <location>
        <begin position="23"/>
        <end position="42"/>
    </location>
</feature>
<comment type="subcellular location">
    <subcellularLocation>
        <location evidence="2">Membrane</location>
    </subcellularLocation>
</comment>
<dbReference type="InterPro" id="IPR036890">
    <property type="entry name" value="HATPase_C_sf"/>
</dbReference>
<dbReference type="EC" id="2.7.13.3" evidence="3"/>
<keyword evidence="9 16" id="KW-0067">ATP-binding</keyword>
<evidence type="ECO:0000256" key="9">
    <source>
        <dbReference type="ARBA" id="ARBA00022840"/>
    </source>
</evidence>
<dbReference type="CDD" id="cd16954">
    <property type="entry name" value="HATPase_PhoQ-like"/>
    <property type="match status" value="1"/>
</dbReference>
<keyword evidence="8" id="KW-0418">Kinase</keyword>
<evidence type="ECO:0000256" key="3">
    <source>
        <dbReference type="ARBA" id="ARBA00012438"/>
    </source>
</evidence>
<dbReference type="InterPro" id="IPR058619">
    <property type="entry name" value="PhoQ/CarS-like_HATPase"/>
</dbReference>
<evidence type="ECO:0000256" key="5">
    <source>
        <dbReference type="ARBA" id="ARBA00022679"/>
    </source>
</evidence>